<keyword evidence="3" id="KW-1185">Reference proteome</keyword>
<dbReference type="STRING" id="1855912.LuPra_02300"/>
<proteinExistence type="predicted"/>
<feature type="region of interest" description="Disordered" evidence="1">
    <location>
        <begin position="78"/>
        <end position="134"/>
    </location>
</feature>
<feature type="compositionally biased region" description="Basic and acidic residues" evidence="1">
    <location>
        <begin position="115"/>
        <end position="132"/>
    </location>
</feature>
<reference evidence="3" key="2">
    <citation type="submission" date="2016-04" db="EMBL/GenBank/DDBJ databases">
        <title>First Complete Genome Sequence of a Subdivision 6 Acidobacterium.</title>
        <authorList>
            <person name="Huang S."/>
            <person name="Vieira S."/>
            <person name="Bunk B."/>
            <person name="Riedel T."/>
            <person name="Sproeer C."/>
            <person name="Overmann J."/>
        </authorList>
    </citation>
    <scope>NUCLEOTIDE SEQUENCE [LARGE SCALE GENOMIC DNA]</scope>
    <source>
        <strain evidence="3">DSM 100886 HEG_-6_39</strain>
    </source>
</reference>
<feature type="region of interest" description="Disordered" evidence="1">
    <location>
        <begin position="1"/>
        <end position="40"/>
    </location>
</feature>
<dbReference type="KEGG" id="abac:LuPra_02300"/>
<feature type="region of interest" description="Disordered" evidence="1">
    <location>
        <begin position="196"/>
        <end position="240"/>
    </location>
</feature>
<protein>
    <submittedName>
        <fullName evidence="2">Uncharacterized protein</fullName>
    </submittedName>
</protein>
<dbReference type="EMBL" id="CP015136">
    <property type="protein sequence ID" value="AMY09089.1"/>
    <property type="molecule type" value="Genomic_DNA"/>
</dbReference>
<dbReference type="AlphaFoldDB" id="A0A143PMU5"/>
<sequence>MEHPNAPRRVSTRRSCAPPLGQVMSKPGENPENSRRDRSTLRFGPFVLDAASRRLTRGRAAIHLTPKAFDLLQALASEAQRRRPRSRGAGLARPIRCLATPRAHRHRRGARATGRPREQERDDGRKDTRDWRNYASRRRSRLRLAAWQPCIGNRAPACPPTPTRAEAGLPRTAHRTRCGELDLALTDGMASLQRGVDSPRVVSARGEADEARSRPAARWRLYGAPGASAQETTSGERLEL</sequence>
<accession>A0A143PMU5</accession>
<dbReference type="InterPro" id="IPR036388">
    <property type="entry name" value="WH-like_DNA-bd_sf"/>
</dbReference>
<dbReference type="InterPro" id="IPR016032">
    <property type="entry name" value="Sig_transdc_resp-reg_C-effctor"/>
</dbReference>
<dbReference type="GO" id="GO:0006355">
    <property type="term" value="P:regulation of DNA-templated transcription"/>
    <property type="evidence" value="ECO:0007669"/>
    <property type="project" value="InterPro"/>
</dbReference>
<dbReference type="Gene3D" id="1.10.10.10">
    <property type="entry name" value="Winged helix-like DNA-binding domain superfamily/Winged helix DNA-binding domain"/>
    <property type="match status" value="1"/>
</dbReference>
<evidence type="ECO:0000256" key="1">
    <source>
        <dbReference type="SAM" id="MobiDB-lite"/>
    </source>
</evidence>
<dbReference type="SUPFAM" id="SSF46894">
    <property type="entry name" value="C-terminal effector domain of the bipartite response regulators"/>
    <property type="match status" value="1"/>
</dbReference>
<dbReference type="GO" id="GO:0003677">
    <property type="term" value="F:DNA binding"/>
    <property type="evidence" value="ECO:0007669"/>
    <property type="project" value="InterPro"/>
</dbReference>
<dbReference type="Proteomes" id="UP000076079">
    <property type="component" value="Chromosome"/>
</dbReference>
<evidence type="ECO:0000313" key="3">
    <source>
        <dbReference type="Proteomes" id="UP000076079"/>
    </source>
</evidence>
<gene>
    <name evidence="2" type="ORF">LuPra_02300</name>
</gene>
<evidence type="ECO:0000313" key="2">
    <source>
        <dbReference type="EMBL" id="AMY09089.1"/>
    </source>
</evidence>
<reference evidence="2 3" key="1">
    <citation type="journal article" date="2016" name="Genome Announc.">
        <title>First Complete Genome Sequence of a Subdivision 6 Acidobacterium Strain.</title>
        <authorList>
            <person name="Huang S."/>
            <person name="Vieira S."/>
            <person name="Bunk B."/>
            <person name="Riedel T."/>
            <person name="Sproer C."/>
            <person name="Overmann J."/>
        </authorList>
    </citation>
    <scope>NUCLEOTIDE SEQUENCE [LARGE SCALE GENOMIC DNA]</scope>
    <source>
        <strain evidence="3">DSM 100886 HEG_-6_39</strain>
    </source>
</reference>
<organism evidence="2 3">
    <name type="scientific">Luteitalea pratensis</name>
    <dbReference type="NCBI Taxonomy" id="1855912"/>
    <lineage>
        <taxon>Bacteria</taxon>
        <taxon>Pseudomonadati</taxon>
        <taxon>Acidobacteriota</taxon>
        <taxon>Vicinamibacteria</taxon>
        <taxon>Vicinamibacterales</taxon>
        <taxon>Vicinamibacteraceae</taxon>
        <taxon>Luteitalea</taxon>
    </lineage>
</organism>
<name>A0A143PMU5_LUTPR</name>